<reference evidence="1" key="2">
    <citation type="submission" date="2018-03" db="EMBL/GenBank/DDBJ databases">
        <title>The Triticum urartu genome reveals the dynamic nature of wheat genome evolution.</title>
        <authorList>
            <person name="Ling H."/>
            <person name="Ma B."/>
            <person name="Shi X."/>
            <person name="Liu H."/>
            <person name="Dong L."/>
            <person name="Sun H."/>
            <person name="Cao Y."/>
            <person name="Gao Q."/>
            <person name="Zheng S."/>
            <person name="Li Y."/>
            <person name="Yu Y."/>
            <person name="Du H."/>
            <person name="Qi M."/>
            <person name="Li Y."/>
            <person name="Yu H."/>
            <person name="Cui Y."/>
            <person name="Wang N."/>
            <person name="Chen C."/>
            <person name="Wu H."/>
            <person name="Zhao Y."/>
            <person name="Zhang J."/>
            <person name="Li Y."/>
            <person name="Zhou W."/>
            <person name="Zhang B."/>
            <person name="Hu W."/>
            <person name="Eijk M."/>
            <person name="Tang J."/>
            <person name="Witsenboer H."/>
            <person name="Zhao S."/>
            <person name="Li Z."/>
            <person name="Zhang A."/>
            <person name="Wang D."/>
            <person name="Liang C."/>
        </authorList>
    </citation>
    <scope>NUCLEOTIDE SEQUENCE [LARGE SCALE GENOMIC DNA]</scope>
    <source>
        <strain evidence="1">cv. G1812</strain>
    </source>
</reference>
<dbReference type="AlphaFoldDB" id="A0A8R7R5I4"/>
<dbReference type="EnsemblPlants" id="TuG1812G0700004131.01.T01">
    <property type="protein sequence ID" value="TuG1812G0700004131.01.T01"/>
    <property type="gene ID" value="TuG1812G0700004131.01"/>
</dbReference>
<sequence length="191" mass="22361">MFFTALMPSHIHSEKNYVSTKQTYKVDLLYYLVPAHRVVNIVILPVMLPYQVWVQRSQVKKAKSAMHDRRLCFSLWWVRRRSDLSTVATHCSYCRSMSNPRCQDHRAISYNFGLLAVRPLFGSEADFTLPLRFSVHGIIVWIFFPVPKYVDTHSVQESVRCFPVVFPFFPVQVLFEISYLCLTNICSLIVY</sequence>
<evidence type="ECO:0000313" key="2">
    <source>
        <dbReference type="Proteomes" id="UP000015106"/>
    </source>
</evidence>
<accession>A0A8R7R5I4</accession>
<reference evidence="2" key="1">
    <citation type="journal article" date="2013" name="Nature">
        <title>Draft genome of the wheat A-genome progenitor Triticum urartu.</title>
        <authorList>
            <person name="Ling H.Q."/>
            <person name="Zhao S."/>
            <person name="Liu D."/>
            <person name="Wang J."/>
            <person name="Sun H."/>
            <person name="Zhang C."/>
            <person name="Fan H."/>
            <person name="Li D."/>
            <person name="Dong L."/>
            <person name="Tao Y."/>
            <person name="Gao C."/>
            <person name="Wu H."/>
            <person name="Li Y."/>
            <person name="Cui Y."/>
            <person name="Guo X."/>
            <person name="Zheng S."/>
            <person name="Wang B."/>
            <person name="Yu K."/>
            <person name="Liang Q."/>
            <person name="Yang W."/>
            <person name="Lou X."/>
            <person name="Chen J."/>
            <person name="Feng M."/>
            <person name="Jian J."/>
            <person name="Zhang X."/>
            <person name="Luo G."/>
            <person name="Jiang Y."/>
            <person name="Liu J."/>
            <person name="Wang Z."/>
            <person name="Sha Y."/>
            <person name="Zhang B."/>
            <person name="Wu H."/>
            <person name="Tang D."/>
            <person name="Shen Q."/>
            <person name="Xue P."/>
            <person name="Zou S."/>
            <person name="Wang X."/>
            <person name="Liu X."/>
            <person name="Wang F."/>
            <person name="Yang Y."/>
            <person name="An X."/>
            <person name="Dong Z."/>
            <person name="Zhang K."/>
            <person name="Zhang X."/>
            <person name="Luo M.C."/>
            <person name="Dvorak J."/>
            <person name="Tong Y."/>
            <person name="Wang J."/>
            <person name="Yang H."/>
            <person name="Li Z."/>
            <person name="Wang D."/>
            <person name="Zhang A."/>
            <person name="Wang J."/>
        </authorList>
    </citation>
    <scope>NUCLEOTIDE SEQUENCE</scope>
    <source>
        <strain evidence="2">cv. G1812</strain>
    </source>
</reference>
<keyword evidence="2" id="KW-1185">Reference proteome</keyword>
<dbReference type="Proteomes" id="UP000015106">
    <property type="component" value="Chromosome 7"/>
</dbReference>
<organism evidence="1 2">
    <name type="scientific">Triticum urartu</name>
    <name type="common">Red wild einkorn</name>
    <name type="synonym">Crithodium urartu</name>
    <dbReference type="NCBI Taxonomy" id="4572"/>
    <lineage>
        <taxon>Eukaryota</taxon>
        <taxon>Viridiplantae</taxon>
        <taxon>Streptophyta</taxon>
        <taxon>Embryophyta</taxon>
        <taxon>Tracheophyta</taxon>
        <taxon>Spermatophyta</taxon>
        <taxon>Magnoliopsida</taxon>
        <taxon>Liliopsida</taxon>
        <taxon>Poales</taxon>
        <taxon>Poaceae</taxon>
        <taxon>BOP clade</taxon>
        <taxon>Pooideae</taxon>
        <taxon>Triticodae</taxon>
        <taxon>Triticeae</taxon>
        <taxon>Triticinae</taxon>
        <taxon>Triticum</taxon>
    </lineage>
</organism>
<dbReference type="Gramene" id="TuG1812G0700004131.01.T01">
    <property type="protein sequence ID" value="TuG1812G0700004131.01.T01"/>
    <property type="gene ID" value="TuG1812G0700004131.01"/>
</dbReference>
<evidence type="ECO:0000313" key="1">
    <source>
        <dbReference type="EnsemblPlants" id="TuG1812G0700004131.01.T01"/>
    </source>
</evidence>
<reference evidence="1" key="3">
    <citation type="submission" date="2022-06" db="UniProtKB">
        <authorList>
            <consortium name="EnsemblPlants"/>
        </authorList>
    </citation>
    <scope>IDENTIFICATION</scope>
</reference>
<protein>
    <submittedName>
        <fullName evidence="1">Uncharacterized protein</fullName>
    </submittedName>
</protein>
<proteinExistence type="predicted"/>
<name>A0A8R7R5I4_TRIUA</name>